<organism evidence="1">
    <name type="scientific">Lotus japonicus</name>
    <name type="common">Lotus corniculatus var. japonicus</name>
    <dbReference type="NCBI Taxonomy" id="34305"/>
    <lineage>
        <taxon>Eukaryota</taxon>
        <taxon>Viridiplantae</taxon>
        <taxon>Streptophyta</taxon>
        <taxon>Embryophyta</taxon>
        <taxon>Tracheophyta</taxon>
        <taxon>Spermatophyta</taxon>
        <taxon>Magnoliopsida</taxon>
        <taxon>eudicotyledons</taxon>
        <taxon>Gunneridae</taxon>
        <taxon>Pentapetalae</taxon>
        <taxon>rosids</taxon>
        <taxon>fabids</taxon>
        <taxon>Fabales</taxon>
        <taxon>Fabaceae</taxon>
        <taxon>Papilionoideae</taxon>
        <taxon>50 kb inversion clade</taxon>
        <taxon>NPAAA clade</taxon>
        <taxon>Hologalegina</taxon>
        <taxon>robinioid clade</taxon>
        <taxon>Loteae</taxon>
        <taxon>Lotus</taxon>
    </lineage>
</organism>
<reference evidence="1" key="1">
    <citation type="submission" date="2012-05" db="EMBL/GenBank/DDBJ databases">
        <authorList>
            <person name="Krishnakumar V."/>
            <person name="Cheung F."/>
            <person name="Xiao Y."/>
            <person name="Chan A."/>
            <person name="Moskal W.A."/>
            <person name="Town C.D."/>
        </authorList>
    </citation>
    <scope>NUCLEOTIDE SEQUENCE</scope>
</reference>
<accession>I3S151</accession>
<name>I3S151_LOTJA</name>
<dbReference type="AlphaFoldDB" id="I3S151"/>
<dbReference type="EMBL" id="BT134198">
    <property type="protein sequence ID" value="AFK33993.1"/>
    <property type="molecule type" value="mRNA"/>
</dbReference>
<proteinExistence type="evidence at transcript level"/>
<evidence type="ECO:0000313" key="1">
    <source>
        <dbReference type="EMBL" id="AFK33993.1"/>
    </source>
</evidence>
<sequence length="38" mass="4080">MLENGSLGSSIVPTRSGIFDAALKPKYTGFKRPLTKVV</sequence>
<protein>
    <submittedName>
        <fullName evidence="1">Uncharacterized protein</fullName>
    </submittedName>
</protein>